<evidence type="ECO:0000256" key="7">
    <source>
        <dbReference type="ARBA" id="ARBA00023235"/>
    </source>
</evidence>
<dbReference type="InterPro" id="IPR008238">
    <property type="entry name" value="Chorismate_mutase_AroQ_euk"/>
</dbReference>
<keyword evidence="8" id="KW-0732">Signal</keyword>
<evidence type="ECO:0000259" key="9">
    <source>
        <dbReference type="Pfam" id="PF01817"/>
    </source>
</evidence>
<evidence type="ECO:0000256" key="5">
    <source>
        <dbReference type="ARBA" id="ARBA00022605"/>
    </source>
</evidence>
<feature type="domain" description="Chorismate mutase" evidence="9">
    <location>
        <begin position="179"/>
        <end position="280"/>
    </location>
</feature>
<proteinExistence type="predicted"/>
<evidence type="ECO:0000256" key="6">
    <source>
        <dbReference type="ARBA" id="ARBA00023141"/>
    </source>
</evidence>
<dbReference type="InterPro" id="IPR036263">
    <property type="entry name" value="Chorismate_II_sf"/>
</dbReference>
<dbReference type="Pfam" id="PF01817">
    <property type="entry name" value="CM_2"/>
    <property type="match status" value="1"/>
</dbReference>
<dbReference type="OrthoDB" id="191918at2759"/>
<comment type="pathway">
    <text evidence="2">Metabolic intermediate biosynthesis; prephenate biosynthesis; prephenate from chorismate: step 1/1.</text>
</comment>
<dbReference type="AlphaFoldDB" id="A0A8J2WXG0"/>
<evidence type="ECO:0000256" key="3">
    <source>
        <dbReference type="ARBA" id="ARBA00012404"/>
    </source>
</evidence>
<dbReference type="InterPro" id="IPR037039">
    <property type="entry name" value="CM_AroQ_sf_eucaryotic"/>
</dbReference>
<evidence type="ECO:0000256" key="4">
    <source>
        <dbReference type="ARBA" id="ARBA00022490"/>
    </source>
</evidence>
<feature type="chain" id="PRO_5035300132" description="chorismate mutase" evidence="8">
    <location>
        <begin position="21"/>
        <end position="321"/>
    </location>
</feature>
<dbReference type="PROSITE" id="PS51169">
    <property type="entry name" value="CHORISMATE_MUT_3"/>
    <property type="match status" value="1"/>
</dbReference>
<dbReference type="PANTHER" id="PTHR21145">
    <property type="entry name" value="CHORISMATE MUTASE"/>
    <property type="match status" value="1"/>
</dbReference>
<name>A0A8J2WXG0_9STRA</name>
<dbReference type="GO" id="GO:0046417">
    <property type="term" value="P:chorismate metabolic process"/>
    <property type="evidence" value="ECO:0007669"/>
    <property type="project" value="InterPro"/>
</dbReference>
<keyword evidence="5" id="KW-0028">Amino-acid biosynthesis</keyword>
<evidence type="ECO:0000256" key="8">
    <source>
        <dbReference type="SAM" id="SignalP"/>
    </source>
</evidence>
<dbReference type="SUPFAM" id="SSF48600">
    <property type="entry name" value="Chorismate mutase II"/>
    <property type="match status" value="1"/>
</dbReference>
<organism evidence="10 11">
    <name type="scientific">Pelagomonas calceolata</name>
    <dbReference type="NCBI Taxonomy" id="35677"/>
    <lineage>
        <taxon>Eukaryota</taxon>
        <taxon>Sar</taxon>
        <taxon>Stramenopiles</taxon>
        <taxon>Ochrophyta</taxon>
        <taxon>Pelagophyceae</taxon>
        <taxon>Pelagomonadales</taxon>
        <taxon>Pelagomonadaceae</taxon>
        <taxon>Pelagomonas</taxon>
    </lineage>
</organism>
<dbReference type="EC" id="5.4.99.5" evidence="3"/>
<keyword evidence="6" id="KW-0057">Aromatic amino acid biosynthesis</keyword>
<keyword evidence="4" id="KW-0963">Cytoplasm</keyword>
<evidence type="ECO:0000256" key="2">
    <source>
        <dbReference type="ARBA" id="ARBA00004817"/>
    </source>
</evidence>
<evidence type="ECO:0000256" key="1">
    <source>
        <dbReference type="ARBA" id="ARBA00004496"/>
    </source>
</evidence>
<evidence type="ECO:0000313" key="10">
    <source>
        <dbReference type="EMBL" id="CAH0369745.1"/>
    </source>
</evidence>
<keyword evidence="7" id="KW-0413">Isomerase</keyword>
<dbReference type="InterPro" id="IPR002701">
    <property type="entry name" value="CM_II_prokaryot"/>
</dbReference>
<accession>A0A8J2WXG0</accession>
<dbReference type="GO" id="GO:0004106">
    <property type="term" value="F:chorismate mutase activity"/>
    <property type="evidence" value="ECO:0007669"/>
    <property type="project" value="UniProtKB-EC"/>
</dbReference>
<feature type="signal peptide" evidence="8">
    <location>
        <begin position="1"/>
        <end position="20"/>
    </location>
</feature>
<dbReference type="EMBL" id="CAKKNE010000002">
    <property type="protein sequence ID" value="CAH0369745.1"/>
    <property type="molecule type" value="Genomic_DNA"/>
</dbReference>
<sequence>MRHAGALLLVGASVTGLVAPRPRTNPWTARRATGDAGFSLDGVRDSLIRQEETIIFALIERAQYARNAEIYDRDAYATDVNKDRLHPKLQGRKVSFLEAMLFETEQVHARARRYLSPEEHAFFPEDIARPALQELDYPPVLVDDHQNINPQILQAYLDHVVPRTCSDGDDAQHGSSALADIAVLQALSRRVHYGKFVAEAKAQKDEGAFRELAAAGDVAGIHSLLENVPVEDTVVRRAMTKAVVFGQDALSGNKPGYKVDPALVANLYRAMIIPLTKQVQVTYLLRRLGHADKVPQAPEDWPPYLRAFALGDTEEQQVLGY</sequence>
<dbReference type="NCBIfam" id="TIGR01802">
    <property type="entry name" value="CM_pl-yst"/>
    <property type="match status" value="1"/>
</dbReference>
<comment type="caution">
    <text evidence="10">The sequence shown here is derived from an EMBL/GenBank/DDBJ whole genome shotgun (WGS) entry which is preliminary data.</text>
</comment>
<keyword evidence="11" id="KW-1185">Reference proteome</keyword>
<dbReference type="UniPathway" id="UPA00120">
    <property type="reaction ID" value="UER00203"/>
</dbReference>
<protein>
    <recommendedName>
        <fullName evidence="3">chorismate mutase</fullName>
        <ecNumber evidence="3">5.4.99.5</ecNumber>
    </recommendedName>
</protein>
<gene>
    <name evidence="10" type="ORF">PECAL_2P28810</name>
</gene>
<dbReference type="PANTHER" id="PTHR21145:SF12">
    <property type="entry name" value="CHORISMATE MUTASE"/>
    <property type="match status" value="1"/>
</dbReference>
<reference evidence="10" key="1">
    <citation type="submission" date="2021-11" db="EMBL/GenBank/DDBJ databases">
        <authorList>
            <consortium name="Genoscope - CEA"/>
            <person name="William W."/>
        </authorList>
    </citation>
    <scope>NUCLEOTIDE SEQUENCE</scope>
</reference>
<evidence type="ECO:0000313" key="11">
    <source>
        <dbReference type="Proteomes" id="UP000789595"/>
    </source>
</evidence>
<dbReference type="GO" id="GO:0005737">
    <property type="term" value="C:cytoplasm"/>
    <property type="evidence" value="ECO:0007669"/>
    <property type="project" value="UniProtKB-SubCell"/>
</dbReference>
<dbReference type="Proteomes" id="UP000789595">
    <property type="component" value="Unassembled WGS sequence"/>
</dbReference>
<dbReference type="GO" id="GO:0008652">
    <property type="term" value="P:amino acid biosynthetic process"/>
    <property type="evidence" value="ECO:0007669"/>
    <property type="project" value="UniProtKB-KW"/>
</dbReference>
<dbReference type="GO" id="GO:0009073">
    <property type="term" value="P:aromatic amino acid family biosynthetic process"/>
    <property type="evidence" value="ECO:0007669"/>
    <property type="project" value="UniProtKB-KW"/>
</dbReference>
<dbReference type="Gene3D" id="1.10.590.10">
    <property type="entry name" value="Chorismate mutase, AroQ class superfamily, eukaryotic"/>
    <property type="match status" value="1"/>
</dbReference>
<comment type="subcellular location">
    <subcellularLocation>
        <location evidence="1">Cytoplasm</location>
    </subcellularLocation>
</comment>